<evidence type="ECO:0000313" key="2">
    <source>
        <dbReference type="EMBL" id="KLE10937.1"/>
    </source>
</evidence>
<gene>
    <name evidence="2" type="ORF">AF80_02780</name>
</gene>
<dbReference type="RefSeq" id="WP_046997917.1">
    <property type="nucleotide sequence ID" value="NZ_JAIW01000019.1"/>
</dbReference>
<sequence length="154" mass="18561">MSIKFAIIYLLIFTMNAFAFIDEPEIEYLSIDSIFLLVKHYLLIIFLISLIIYYFSKNKYFVDKNILFRIKVKLLIVIQLKIVLVYLIYWCLYFIYTIIIYDNTSFMDSINTIIQANYQFGVFIIFFNLFMEPIQTIFFLIISIFIVKLIKIKI</sequence>
<protein>
    <submittedName>
        <fullName evidence="2">Uncharacterized protein</fullName>
    </submittedName>
</protein>
<dbReference type="Proteomes" id="UP000035154">
    <property type="component" value="Unassembled WGS sequence"/>
</dbReference>
<evidence type="ECO:0000313" key="3">
    <source>
        <dbReference type="Proteomes" id="UP000035154"/>
    </source>
</evidence>
<keyword evidence="1" id="KW-0812">Transmembrane</keyword>
<dbReference type="PATRIC" id="fig|1447263.3.peg.537"/>
<accession>A0A0G9KWH4</accession>
<feature type="transmembrane region" description="Helical" evidence="1">
    <location>
        <begin position="120"/>
        <end position="147"/>
    </location>
</feature>
<organism evidence="2 3">
    <name type="scientific">Aliarcobacter butzleri L355</name>
    <dbReference type="NCBI Taxonomy" id="1447263"/>
    <lineage>
        <taxon>Bacteria</taxon>
        <taxon>Pseudomonadati</taxon>
        <taxon>Campylobacterota</taxon>
        <taxon>Epsilonproteobacteria</taxon>
        <taxon>Campylobacterales</taxon>
        <taxon>Arcobacteraceae</taxon>
        <taxon>Aliarcobacter</taxon>
    </lineage>
</organism>
<comment type="caution">
    <text evidence="2">The sequence shown here is derived from an EMBL/GenBank/DDBJ whole genome shotgun (WGS) entry which is preliminary data.</text>
</comment>
<feature type="transmembrane region" description="Helical" evidence="1">
    <location>
        <begin position="76"/>
        <end position="100"/>
    </location>
</feature>
<keyword evidence="1" id="KW-1133">Transmembrane helix</keyword>
<keyword evidence="1" id="KW-0472">Membrane</keyword>
<feature type="transmembrane region" description="Helical" evidence="1">
    <location>
        <begin position="35"/>
        <end position="55"/>
    </location>
</feature>
<proteinExistence type="predicted"/>
<dbReference type="AlphaFoldDB" id="A0A0G9KWH4"/>
<evidence type="ECO:0000256" key="1">
    <source>
        <dbReference type="SAM" id="Phobius"/>
    </source>
</evidence>
<dbReference type="EMBL" id="JAIW01000019">
    <property type="protein sequence ID" value="KLE10937.1"/>
    <property type="molecule type" value="Genomic_DNA"/>
</dbReference>
<reference evidence="2 3" key="1">
    <citation type="submission" date="2014-01" db="EMBL/GenBank/DDBJ databases">
        <title>Development of a Comparative Genomic Fingerprinting Assay for High Resolution Genotyping of Arcobacter butzleri.</title>
        <authorList>
            <person name="Webb A.L."/>
            <person name="Inglis G.D."/>
            <person name="Kruczkiewicz P."/>
            <person name="Selinger L.B."/>
            <person name="Taboada E.N."/>
        </authorList>
    </citation>
    <scope>NUCLEOTIDE SEQUENCE [LARGE SCALE GENOMIC DNA]</scope>
    <source>
        <strain evidence="2 3">L355</strain>
    </source>
</reference>
<name>A0A0G9KWH4_9BACT</name>